<dbReference type="AlphaFoldDB" id="A0AAU7EWB3"/>
<proteinExistence type="predicted"/>
<dbReference type="InterPro" id="IPR052945">
    <property type="entry name" value="Mitotic_Regulator"/>
</dbReference>
<evidence type="ECO:0000259" key="1">
    <source>
        <dbReference type="Pfam" id="PF13643"/>
    </source>
</evidence>
<dbReference type="InterPro" id="IPR006597">
    <property type="entry name" value="Sel1-like"/>
</dbReference>
<organism evidence="2">
    <name type="scientific">Pseudomonas iranensis</name>
    <dbReference type="NCBI Taxonomy" id="2745503"/>
    <lineage>
        <taxon>Bacteria</taxon>
        <taxon>Pseudomonadati</taxon>
        <taxon>Pseudomonadota</taxon>
        <taxon>Gammaproteobacteria</taxon>
        <taxon>Pseudomonadales</taxon>
        <taxon>Pseudomonadaceae</taxon>
        <taxon>Pseudomonas</taxon>
    </lineage>
</organism>
<dbReference type="SUPFAM" id="SSF103642">
    <property type="entry name" value="Sec-C motif"/>
    <property type="match status" value="1"/>
</dbReference>
<dbReference type="Pfam" id="PF13643">
    <property type="entry name" value="DUF4145"/>
    <property type="match status" value="1"/>
</dbReference>
<gene>
    <name evidence="2" type="ORF">ABHN08_25615</name>
</gene>
<dbReference type="PANTHER" id="PTHR43628:SF1">
    <property type="entry name" value="CHITIN SYNTHASE REGULATORY FACTOR 2-RELATED"/>
    <property type="match status" value="1"/>
</dbReference>
<dbReference type="InterPro" id="IPR011990">
    <property type="entry name" value="TPR-like_helical_dom_sf"/>
</dbReference>
<evidence type="ECO:0000313" key="2">
    <source>
        <dbReference type="EMBL" id="XBL96004.1"/>
    </source>
</evidence>
<dbReference type="Gene3D" id="1.25.40.10">
    <property type="entry name" value="Tetratricopeptide repeat domain"/>
    <property type="match status" value="1"/>
</dbReference>
<dbReference type="InterPro" id="IPR004027">
    <property type="entry name" value="SEC_C_motif"/>
</dbReference>
<dbReference type="Pfam" id="PF08238">
    <property type="entry name" value="Sel1"/>
    <property type="match status" value="5"/>
</dbReference>
<name>A0AAU7EWB3_9PSED</name>
<dbReference type="Gene3D" id="3.10.450.50">
    <property type="match status" value="1"/>
</dbReference>
<dbReference type="SUPFAM" id="SSF81901">
    <property type="entry name" value="HCP-like"/>
    <property type="match status" value="2"/>
</dbReference>
<feature type="domain" description="DUF4145" evidence="1">
    <location>
        <begin position="27"/>
        <end position="98"/>
    </location>
</feature>
<accession>A0AAU7EWB3</accession>
<sequence>MDDIQFAFSVSDKLGQLYRNAKTFSGQAPALALTHLRGLAYEVCDMLDRGTSPTEQLANRIKSLEGTGILKAAAIRRLRILQRHGNIAAHPEEYDHEDHDFGAMANESLAAARELLEQLLVLRTDPVPTYYIATLEDSGLRDMCFQAMVLGDIDAIHQVGEYFKAWAVQLSVAKSGVFTADGYSVDARSQIEQAMFWFKKGADLSHPDCMYQLGYYHAQTKGIDSNLRAQGERLISRASEAGHVDATFYVAEMLLDGMGIFEKDLKGAQELLEQAAQQNHPGALAKLGGLYALGIGCEVDYQKAANCTIRAAEAGYPQGQYNLFVLYHDGKGIEKNKAEAIRWLIEAANQDFPSAIYNLACFTQSGYAPGRMRADALEGYRRCLAFTEYRARAALAIAEMSLSEEDSMDGWLESANHAQACFEIITRDGDPHVLLGDCLTTAKKAVDKVRSHIRRHGTERHRLGQELLVCLLFDYNGKPVTNREKRIEEFAELLLQCNGSDAEASRRAFSVVLAAAGIEPSAPARLPLRMPAKAVRVLPSFPLAGRNDPCPCGSGKKYKKCHGA</sequence>
<protein>
    <submittedName>
        <fullName evidence="2">SEC-C metal-binding domain-containing protein</fullName>
    </submittedName>
</protein>
<dbReference type="PANTHER" id="PTHR43628">
    <property type="entry name" value="ACTIVATOR OF C KINASE PROTEIN 1-RELATED"/>
    <property type="match status" value="1"/>
</dbReference>
<dbReference type="Pfam" id="PF02810">
    <property type="entry name" value="SEC-C"/>
    <property type="match status" value="1"/>
</dbReference>
<dbReference type="InterPro" id="IPR025285">
    <property type="entry name" value="DUF4145"/>
</dbReference>
<dbReference type="EMBL" id="CP157354">
    <property type="protein sequence ID" value="XBL96004.1"/>
    <property type="molecule type" value="Genomic_DNA"/>
</dbReference>
<reference evidence="2" key="1">
    <citation type="submission" date="2024-05" db="EMBL/GenBank/DDBJ databases">
        <title>Draft genome sequence of Pseudomonas iranensis M7D1.</title>
        <authorList>
            <person name="Miller S.L."/>
            <person name="Nsubuga A."/>
            <person name="Lu N."/>
            <person name="King J."/>
            <person name="Shears P."/>
            <person name="Lawson P.A."/>
        </authorList>
    </citation>
    <scope>NUCLEOTIDE SEQUENCE</scope>
    <source>
        <strain evidence="2">M7D1</strain>
    </source>
</reference>
<dbReference type="SMART" id="SM00671">
    <property type="entry name" value="SEL1"/>
    <property type="match status" value="4"/>
</dbReference>